<dbReference type="InterPro" id="IPR019931">
    <property type="entry name" value="LPXTG_anchor"/>
</dbReference>
<evidence type="ECO:0000256" key="3">
    <source>
        <dbReference type="ARBA" id="ARBA00022692"/>
    </source>
</evidence>
<dbReference type="RefSeq" id="XP_040694171.1">
    <property type="nucleotide sequence ID" value="XM_040830017.1"/>
</dbReference>
<accession>A0A1L9RZZ8</accession>
<dbReference type="Proteomes" id="UP000184383">
    <property type="component" value="Unassembled WGS sequence"/>
</dbReference>
<dbReference type="GO" id="GO:0071944">
    <property type="term" value="C:cell periphery"/>
    <property type="evidence" value="ECO:0007669"/>
    <property type="project" value="UniProtKB-ARBA"/>
</dbReference>
<feature type="chain" id="PRO_5012386097" description="Gram-positive cocci surface proteins LPxTG domain-containing protein" evidence="8">
    <location>
        <begin position="27"/>
        <end position="373"/>
    </location>
</feature>
<feature type="region of interest" description="Disordered" evidence="6">
    <location>
        <begin position="335"/>
        <end position="373"/>
    </location>
</feature>
<dbReference type="STRING" id="1073089.A0A1L9RZZ8"/>
<gene>
    <name evidence="10" type="ORF">ASPWEDRAFT_166560</name>
</gene>
<protein>
    <recommendedName>
        <fullName evidence="9">Gram-positive cocci surface proteins LPxTG domain-containing protein</fullName>
    </recommendedName>
</protein>
<dbReference type="Pfam" id="PF00746">
    <property type="entry name" value="Gram_pos_anchor"/>
    <property type="match status" value="1"/>
</dbReference>
<comment type="subcellular location">
    <subcellularLocation>
        <location evidence="1">Membrane</location>
        <topology evidence="1">Single-pass membrane protein</topology>
    </subcellularLocation>
</comment>
<evidence type="ECO:0000313" key="11">
    <source>
        <dbReference type="Proteomes" id="UP000184383"/>
    </source>
</evidence>
<evidence type="ECO:0000256" key="6">
    <source>
        <dbReference type="SAM" id="MobiDB-lite"/>
    </source>
</evidence>
<keyword evidence="5 7" id="KW-0472">Membrane</keyword>
<evidence type="ECO:0000256" key="1">
    <source>
        <dbReference type="ARBA" id="ARBA00004167"/>
    </source>
</evidence>
<dbReference type="PANTHER" id="PTHR15549">
    <property type="entry name" value="PAIRED IMMUNOGLOBULIN-LIKE TYPE 2 RECEPTOR"/>
    <property type="match status" value="1"/>
</dbReference>
<evidence type="ECO:0000256" key="5">
    <source>
        <dbReference type="ARBA" id="ARBA00023136"/>
    </source>
</evidence>
<dbReference type="AlphaFoldDB" id="A0A1L9RZZ8"/>
<keyword evidence="2" id="KW-0964">Secreted</keyword>
<dbReference type="GeneID" id="63745865"/>
<dbReference type="OrthoDB" id="5425848at2759"/>
<name>A0A1L9RZZ8_ASPWE</name>
<dbReference type="PANTHER" id="PTHR15549:SF33">
    <property type="entry name" value="MEMBRANE PROTEIN WSC4, PUTATIVE (AFU_ORTHOLOGUE AFUA_5G09020)-RELATED"/>
    <property type="match status" value="1"/>
</dbReference>
<keyword evidence="11" id="KW-1185">Reference proteome</keyword>
<evidence type="ECO:0000313" key="10">
    <source>
        <dbReference type="EMBL" id="OJJ40495.1"/>
    </source>
</evidence>
<proteinExistence type="predicted"/>
<evidence type="ECO:0000259" key="9">
    <source>
        <dbReference type="PROSITE" id="PS50847"/>
    </source>
</evidence>
<evidence type="ECO:0000256" key="7">
    <source>
        <dbReference type="SAM" id="Phobius"/>
    </source>
</evidence>
<evidence type="ECO:0000256" key="8">
    <source>
        <dbReference type="SAM" id="SignalP"/>
    </source>
</evidence>
<dbReference type="InterPro" id="IPR051694">
    <property type="entry name" value="Immunoregulatory_rcpt-like"/>
</dbReference>
<dbReference type="EMBL" id="KV878209">
    <property type="protein sequence ID" value="OJJ40495.1"/>
    <property type="molecule type" value="Genomic_DNA"/>
</dbReference>
<feature type="compositionally biased region" description="Basic residues" evidence="6">
    <location>
        <begin position="361"/>
        <end position="373"/>
    </location>
</feature>
<evidence type="ECO:0000256" key="2">
    <source>
        <dbReference type="ARBA" id="ARBA00022525"/>
    </source>
</evidence>
<dbReference type="VEuPathDB" id="FungiDB:ASPWEDRAFT_166560"/>
<feature type="region of interest" description="Disordered" evidence="6">
    <location>
        <begin position="157"/>
        <end position="178"/>
    </location>
</feature>
<feature type="signal peptide" evidence="8">
    <location>
        <begin position="1"/>
        <end position="26"/>
    </location>
</feature>
<keyword evidence="4 7" id="KW-1133">Transmembrane helix</keyword>
<organism evidence="10 11">
    <name type="scientific">Aspergillus wentii DTO 134E9</name>
    <dbReference type="NCBI Taxonomy" id="1073089"/>
    <lineage>
        <taxon>Eukaryota</taxon>
        <taxon>Fungi</taxon>
        <taxon>Dikarya</taxon>
        <taxon>Ascomycota</taxon>
        <taxon>Pezizomycotina</taxon>
        <taxon>Eurotiomycetes</taxon>
        <taxon>Eurotiomycetidae</taxon>
        <taxon>Eurotiales</taxon>
        <taxon>Aspergillaceae</taxon>
        <taxon>Aspergillus</taxon>
        <taxon>Aspergillus subgen. Cremei</taxon>
    </lineage>
</organism>
<feature type="compositionally biased region" description="Low complexity" evidence="6">
    <location>
        <begin position="165"/>
        <end position="177"/>
    </location>
</feature>
<keyword evidence="8" id="KW-0732">Signal</keyword>
<keyword evidence="3 7" id="KW-0812">Transmembrane</keyword>
<dbReference type="NCBIfam" id="TIGR01167">
    <property type="entry name" value="LPXTG_anchor"/>
    <property type="match status" value="1"/>
</dbReference>
<feature type="compositionally biased region" description="Basic and acidic residues" evidence="6">
    <location>
        <begin position="277"/>
        <end position="286"/>
    </location>
</feature>
<reference evidence="11" key="1">
    <citation type="journal article" date="2017" name="Genome Biol.">
        <title>Comparative genomics reveals high biological diversity and specific adaptations in the industrially and medically important fungal genus Aspergillus.</title>
        <authorList>
            <person name="de Vries R.P."/>
            <person name="Riley R."/>
            <person name="Wiebenga A."/>
            <person name="Aguilar-Osorio G."/>
            <person name="Amillis S."/>
            <person name="Uchima C.A."/>
            <person name="Anderluh G."/>
            <person name="Asadollahi M."/>
            <person name="Askin M."/>
            <person name="Barry K."/>
            <person name="Battaglia E."/>
            <person name="Bayram O."/>
            <person name="Benocci T."/>
            <person name="Braus-Stromeyer S.A."/>
            <person name="Caldana C."/>
            <person name="Canovas D."/>
            <person name="Cerqueira G.C."/>
            <person name="Chen F."/>
            <person name="Chen W."/>
            <person name="Choi C."/>
            <person name="Clum A."/>
            <person name="Dos Santos R.A."/>
            <person name="Damasio A.R."/>
            <person name="Diallinas G."/>
            <person name="Emri T."/>
            <person name="Fekete E."/>
            <person name="Flipphi M."/>
            <person name="Freyberg S."/>
            <person name="Gallo A."/>
            <person name="Gournas C."/>
            <person name="Habgood R."/>
            <person name="Hainaut M."/>
            <person name="Harispe M.L."/>
            <person name="Henrissat B."/>
            <person name="Hilden K.S."/>
            <person name="Hope R."/>
            <person name="Hossain A."/>
            <person name="Karabika E."/>
            <person name="Karaffa L."/>
            <person name="Karanyi Z."/>
            <person name="Krasevec N."/>
            <person name="Kuo A."/>
            <person name="Kusch H."/>
            <person name="LaButti K."/>
            <person name="Lagendijk E.L."/>
            <person name="Lapidus A."/>
            <person name="Levasseur A."/>
            <person name="Lindquist E."/>
            <person name="Lipzen A."/>
            <person name="Logrieco A.F."/>
            <person name="MacCabe A."/>
            <person name="Maekelae M.R."/>
            <person name="Malavazi I."/>
            <person name="Melin P."/>
            <person name="Meyer V."/>
            <person name="Mielnichuk N."/>
            <person name="Miskei M."/>
            <person name="Molnar A.P."/>
            <person name="Mule G."/>
            <person name="Ngan C.Y."/>
            <person name="Orejas M."/>
            <person name="Orosz E."/>
            <person name="Ouedraogo J.P."/>
            <person name="Overkamp K.M."/>
            <person name="Park H.-S."/>
            <person name="Perrone G."/>
            <person name="Piumi F."/>
            <person name="Punt P.J."/>
            <person name="Ram A.F."/>
            <person name="Ramon A."/>
            <person name="Rauscher S."/>
            <person name="Record E."/>
            <person name="Riano-Pachon D.M."/>
            <person name="Robert V."/>
            <person name="Roehrig J."/>
            <person name="Ruller R."/>
            <person name="Salamov A."/>
            <person name="Salih N.S."/>
            <person name="Samson R.A."/>
            <person name="Sandor E."/>
            <person name="Sanguinetti M."/>
            <person name="Schuetze T."/>
            <person name="Sepcic K."/>
            <person name="Shelest E."/>
            <person name="Sherlock G."/>
            <person name="Sophianopoulou V."/>
            <person name="Squina F.M."/>
            <person name="Sun H."/>
            <person name="Susca A."/>
            <person name="Todd R.B."/>
            <person name="Tsang A."/>
            <person name="Unkles S.E."/>
            <person name="van de Wiele N."/>
            <person name="van Rossen-Uffink D."/>
            <person name="Oliveira J.V."/>
            <person name="Vesth T.C."/>
            <person name="Visser J."/>
            <person name="Yu J.-H."/>
            <person name="Zhou M."/>
            <person name="Andersen M.R."/>
            <person name="Archer D.B."/>
            <person name="Baker S.E."/>
            <person name="Benoit I."/>
            <person name="Brakhage A.A."/>
            <person name="Braus G.H."/>
            <person name="Fischer R."/>
            <person name="Frisvad J.C."/>
            <person name="Goldman G.H."/>
            <person name="Houbraken J."/>
            <person name="Oakley B."/>
            <person name="Pocsi I."/>
            <person name="Scazzocchio C."/>
            <person name="Seiboth B."/>
            <person name="vanKuyk P.A."/>
            <person name="Wortman J."/>
            <person name="Dyer P.S."/>
            <person name="Grigoriev I.V."/>
        </authorList>
    </citation>
    <scope>NUCLEOTIDE SEQUENCE [LARGE SCALE GENOMIC DNA]</scope>
    <source>
        <strain evidence="11">DTO 134E9</strain>
    </source>
</reference>
<dbReference type="GO" id="GO:0016020">
    <property type="term" value="C:membrane"/>
    <property type="evidence" value="ECO:0007669"/>
    <property type="project" value="UniProtKB-SubCell"/>
</dbReference>
<feature type="transmembrane region" description="Helical" evidence="7">
    <location>
        <begin position="206"/>
        <end position="234"/>
    </location>
</feature>
<evidence type="ECO:0000256" key="4">
    <source>
        <dbReference type="ARBA" id="ARBA00022989"/>
    </source>
</evidence>
<dbReference type="PROSITE" id="PS50847">
    <property type="entry name" value="GRAM_POS_ANCHORING"/>
    <property type="match status" value="1"/>
</dbReference>
<feature type="domain" description="Gram-positive cocci surface proteins LPxTG" evidence="9">
    <location>
        <begin position="278"/>
        <end position="317"/>
    </location>
</feature>
<feature type="region of interest" description="Disordered" evidence="6">
    <location>
        <begin position="253"/>
        <end position="286"/>
    </location>
</feature>
<sequence length="373" mass="39490">MRAFQFIPAAVSTLTLLLAQSHLVGATPFSLEGGGDLEKRCSTYCGYYSQLCCADGESCITDSNGEAVCQSGGSGSGSNSASWEYYTTTYVVTETDLATITSTWSSQITATPTGSSGSCKEEFGETKCGDVCCGAAYQCSDNKCIAESSSVLATATPPLRGTSDSTVTQTSAPTTTQGFVAPVNTDGSTAIGVKASDNDGGLSGGAIAGIVIGVIAGVALLLLLCAFLCCRGPLLACCGGRRRKETTYVDDRYSHHHHGAAAPAPAPGRTWFGSRPAKPDTGEKKSKWSSLATIGLVLGAIALCLGLKRRRNNDDEKSDYTYPSSYYYSDYYTNSSVSSDRRTRDTRRTADTRRTRDTRRSGRTRSSRTNSRR</sequence>
<feature type="compositionally biased region" description="Basic and acidic residues" evidence="6">
    <location>
        <begin position="339"/>
        <end position="360"/>
    </location>
</feature>
<feature type="transmembrane region" description="Helical" evidence="7">
    <location>
        <begin position="288"/>
        <end position="308"/>
    </location>
</feature>